<evidence type="ECO:0000313" key="8">
    <source>
        <dbReference type="Proteomes" id="UP000321816"/>
    </source>
</evidence>
<evidence type="ECO:0000256" key="4">
    <source>
        <dbReference type="SAM" id="MobiDB-lite"/>
    </source>
</evidence>
<dbReference type="Gene3D" id="3.40.190.10">
    <property type="entry name" value="Periplasmic binding protein-like II"/>
    <property type="match status" value="1"/>
</dbReference>
<dbReference type="Proteomes" id="UP000321816">
    <property type="component" value="Chromosome"/>
</dbReference>
<dbReference type="PIRSF" id="PIRSF002741">
    <property type="entry name" value="MppA"/>
    <property type="match status" value="1"/>
</dbReference>
<comment type="similarity">
    <text evidence="1">Belongs to the bacterial solute-binding protein 5 family.</text>
</comment>
<dbReference type="GO" id="GO:1904680">
    <property type="term" value="F:peptide transmembrane transporter activity"/>
    <property type="evidence" value="ECO:0007669"/>
    <property type="project" value="TreeGrafter"/>
</dbReference>
<dbReference type="Pfam" id="PF00496">
    <property type="entry name" value="SBP_bac_5"/>
    <property type="match status" value="1"/>
</dbReference>
<evidence type="ECO:0000256" key="5">
    <source>
        <dbReference type="SAM" id="SignalP"/>
    </source>
</evidence>
<accession>A0AAJ8LRW5</accession>
<keyword evidence="2" id="KW-0813">Transport</keyword>
<dbReference type="InterPro" id="IPR030678">
    <property type="entry name" value="Peptide/Ni-bd"/>
</dbReference>
<evidence type="ECO:0000256" key="2">
    <source>
        <dbReference type="ARBA" id="ARBA00022448"/>
    </source>
</evidence>
<organism evidence="7 8">
    <name type="scientific">Alkalicoccus halolimnae</name>
    <dbReference type="NCBI Taxonomy" id="1667239"/>
    <lineage>
        <taxon>Bacteria</taxon>
        <taxon>Bacillati</taxon>
        <taxon>Bacillota</taxon>
        <taxon>Bacilli</taxon>
        <taxon>Bacillales</taxon>
        <taxon>Bacillaceae</taxon>
        <taxon>Alkalicoccus</taxon>
    </lineage>
</organism>
<evidence type="ECO:0000259" key="6">
    <source>
        <dbReference type="Pfam" id="PF00496"/>
    </source>
</evidence>
<dbReference type="PROSITE" id="PS51257">
    <property type="entry name" value="PROKAR_LIPOPROTEIN"/>
    <property type="match status" value="1"/>
</dbReference>
<feature type="region of interest" description="Disordered" evidence="4">
    <location>
        <begin position="21"/>
        <end position="41"/>
    </location>
</feature>
<feature type="signal peptide" evidence="5">
    <location>
        <begin position="1"/>
        <end position="18"/>
    </location>
</feature>
<keyword evidence="8" id="KW-1185">Reference proteome</keyword>
<protein>
    <submittedName>
        <fullName evidence="7">Glutathione ABC transporter substrate-binding protein</fullName>
    </submittedName>
</protein>
<dbReference type="GO" id="GO:0042597">
    <property type="term" value="C:periplasmic space"/>
    <property type="evidence" value="ECO:0007669"/>
    <property type="project" value="UniProtKB-ARBA"/>
</dbReference>
<proteinExistence type="inferred from homology"/>
<dbReference type="PANTHER" id="PTHR30290">
    <property type="entry name" value="PERIPLASMIC BINDING COMPONENT OF ABC TRANSPORTER"/>
    <property type="match status" value="1"/>
</dbReference>
<sequence>MKKALGLAACGLFFTACAAEPENNNTSEEEGSPENAEEQEMVGGEEYLQFGIASDPVSLDPHGANENVSNSINSTIYDRLVYFNEDLEIEQGLAEDLEQIEDDVWEVTVREGVTFHDGEELTPEVIQRNFERILDPDMGSPVAFIFDMIEDITVVDDSTLHITTEYPFAPLPSHLAHPGGSIVSPAIIDASYENLENGEDPFEAAQDGPAGTGYFQYEEYEPGNYVRLAKNEEYWDEEQAKVEGISFRVIPEGLTRIGELETGSLDIAYPINPSDMDRLEEADGVGVQQSESARMAYLGFNTEASPFDDADVRRAVHMAVNKEDIIEGVLAGTGREADYPIAPEVFGYSEDAATVEQDLEEAEQLLSEAGYEDGFETTLLTNDDRENEDAAQLIQAQLSQIGIEVSIESYEQGTYLEMAGEGNSEMFLGSWGTVTLDADYGLYPVFHSNNKGAAGNRSFLDNEEIDALLTEARQESDEEERLQLYEEAQNLLVEESPYAYLYYPDLVAGVSEDVEGFWQVPSSFHFLRDTEINR</sequence>
<dbReference type="Gene3D" id="3.10.105.10">
    <property type="entry name" value="Dipeptide-binding Protein, Domain 3"/>
    <property type="match status" value="1"/>
</dbReference>
<dbReference type="SUPFAM" id="SSF53850">
    <property type="entry name" value="Periplasmic binding protein-like II"/>
    <property type="match status" value="1"/>
</dbReference>
<name>A0AAJ8LRW5_9BACI</name>
<dbReference type="AlphaFoldDB" id="A0AAJ8LRW5"/>
<dbReference type="KEGG" id="ahal:FTX54_011930"/>
<feature type="compositionally biased region" description="Acidic residues" evidence="4">
    <location>
        <begin position="27"/>
        <end position="40"/>
    </location>
</feature>
<feature type="chain" id="PRO_5042483216" evidence="5">
    <location>
        <begin position="19"/>
        <end position="534"/>
    </location>
</feature>
<dbReference type="Gene3D" id="3.90.76.10">
    <property type="entry name" value="Dipeptide-binding Protein, Domain 1"/>
    <property type="match status" value="1"/>
</dbReference>
<keyword evidence="3 5" id="KW-0732">Signal</keyword>
<feature type="domain" description="Solute-binding protein family 5" evidence="6">
    <location>
        <begin position="88"/>
        <end position="452"/>
    </location>
</feature>
<dbReference type="EMBL" id="CP144914">
    <property type="protein sequence ID" value="WWD79126.1"/>
    <property type="molecule type" value="Genomic_DNA"/>
</dbReference>
<dbReference type="GO" id="GO:0015833">
    <property type="term" value="P:peptide transport"/>
    <property type="evidence" value="ECO:0007669"/>
    <property type="project" value="TreeGrafter"/>
</dbReference>
<evidence type="ECO:0000256" key="1">
    <source>
        <dbReference type="ARBA" id="ARBA00005695"/>
    </source>
</evidence>
<gene>
    <name evidence="7" type="ORF">FTX54_011930</name>
</gene>
<dbReference type="CDD" id="cd08499">
    <property type="entry name" value="PBP2_Ylib_like"/>
    <property type="match status" value="1"/>
</dbReference>
<dbReference type="GO" id="GO:0043190">
    <property type="term" value="C:ATP-binding cassette (ABC) transporter complex"/>
    <property type="evidence" value="ECO:0007669"/>
    <property type="project" value="InterPro"/>
</dbReference>
<evidence type="ECO:0000313" key="7">
    <source>
        <dbReference type="EMBL" id="WWD79126.1"/>
    </source>
</evidence>
<dbReference type="RefSeq" id="WP_246125602.1">
    <property type="nucleotide sequence ID" value="NZ_CP144914.1"/>
</dbReference>
<reference evidence="7 8" key="1">
    <citation type="submission" date="2024-01" db="EMBL/GenBank/DDBJ databases">
        <title>Complete Genome Sequence of Alkalicoccus halolimnae BZ-SZ-XJ29T, a Moderately Halophilic Bacterium Isolated from a Salt Lake.</title>
        <authorList>
            <person name="Zhao B."/>
        </authorList>
    </citation>
    <scope>NUCLEOTIDE SEQUENCE [LARGE SCALE GENOMIC DNA]</scope>
    <source>
        <strain evidence="7 8">BZ-SZ-XJ29</strain>
    </source>
</reference>
<dbReference type="InterPro" id="IPR000914">
    <property type="entry name" value="SBP_5_dom"/>
</dbReference>
<evidence type="ECO:0000256" key="3">
    <source>
        <dbReference type="ARBA" id="ARBA00022729"/>
    </source>
</evidence>
<dbReference type="PANTHER" id="PTHR30290:SF9">
    <property type="entry name" value="OLIGOPEPTIDE-BINDING PROTEIN APPA"/>
    <property type="match status" value="1"/>
</dbReference>
<dbReference type="InterPro" id="IPR039424">
    <property type="entry name" value="SBP_5"/>
</dbReference>